<dbReference type="EMBL" id="UOGF01000099">
    <property type="protein sequence ID" value="VAX32910.1"/>
    <property type="molecule type" value="Genomic_DNA"/>
</dbReference>
<dbReference type="PANTHER" id="PTHR37951:SF1">
    <property type="entry name" value="TYPE VI SECRETION SYSTEM COMPONENT TSSA1"/>
    <property type="match status" value="1"/>
</dbReference>
<protein>
    <submittedName>
        <fullName evidence="3">Uncharacterized protein ImpA</fullName>
    </submittedName>
</protein>
<feature type="compositionally biased region" description="Polar residues" evidence="1">
    <location>
        <begin position="257"/>
        <end position="273"/>
    </location>
</feature>
<sequence length="348" mass="38793">MFDLKLLLNPVSEENPSGPNLEYDAAYTALSRATQGKPEQELGETLVSAEPPKWDEVQQQSLGLFPRTKDLRVTTWLLSALLHTDGLFGLREGLHLLRELLAVYWQNIHPQLDPDDKNDPTERINILMLLTDPQLMLLSVREAPLVYSKVFGRFNLKDILLASRSEHAKARPGGQVSEMATINAAFTDASVEAIQGTNDAVSGCIDYMQDIEAFVAEKVGVKYAPNFKDLLELLKEIGKVLSDQLRRHGVKEKVSTEETQVNAPSVPSLSAQPSLPAVPDQITSREDVFRVLDQVINYYTKYEPSSPVPLLLKRSKQLIYKDFMEILNDLVPTGVAQAKVICGPQTKE</sequence>
<reference evidence="3" key="1">
    <citation type="submission" date="2018-06" db="EMBL/GenBank/DDBJ databases">
        <authorList>
            <person name="Zhirakovskaya E."/>
        </authorList>
    </citation>
    <scope>NUCLEOTIDE SEQUENCE</scope>
</reference>
<evidence type="ECO:0000259" key="2">
    <source>
        <dbReference type="Pfam" id="PF06812"/>
    </source>
</evidence>
<dbReference type="Pfam" id="PF06812">
    <property type="entry name" value="ImpA_N"/>
    <property type="match status" value="1"/>
</dbReference>
<organism evidence="3">
    <name type="scientific">hydrothermal vent metagenome</name>
    <dbReference type="NCBI Taxonomy" id="652676"/>
    <lineage>
        <taxon>unclassified sequences</taxon>
        <taxon>metagenomes</taxon>
        <taxon>ecological metagenomes</taxon>
    </lineage>
</organism>
<dbReference type="AlphaFoldDB" id="A0A3B1DDF9"/>
<gene>
    <name evidence="3" type="ORF">MNBD_NITROSPIRAE01-1396</name>
</gene>
<evidence type="ECO:0000313" key="3">
    <source>
        <dbReference type="EMBL" id="VAX32910.1"/>
    </source>
</evidence>
<dbReference type="InterPro" id="IPR017740">
    <property type="entry name" value="TssA-like"/>
</dbReference>
<dbReference type="NCBIfam" id="TIGR03363">
    <property type="entry name" value="VI_chp_8"/>
    <property type="match status" value="1"/>
</dbReference>
<dbReference type="PANTHER" id="PTHR37951">
    <property type="entry name" value="CYTOPLASMIC PROTEIN-RELATED"/>
    <property type="match status" value="1"/>
</dbReference>
<feature type="region of interest" description="Disordered" evidence="1">
    <location>
        <begin position="251"/>
        <end position="277"/>
    </location>
</feature>
<accession>A0A3B1DDF9</accession>
<proteinExistence type="predicted"/>
<feature type="domain" description="ImpA N-terminal" evidence="2">
    <location>
        <begin position="8"/>
        <end position="131"/>
    </location>
</feature>
<evidence type="ECO:0000256" key="1">
    <source>
        <dbReference type="SAM" id="MobiDB-lite"/>
    </source>
</evidence>
<dbReference type="InterPro" id="IPR010657">
    <property type="entry name" value="ImpA_N"/>
</dbReference>
<name>A0A3B1DDF9_9ZZZZ</name>